<keyword evidence="3" id="KW-0813">Transport</keyword>
<organism evidence="11 12">
    <name type="scientific">Metschnikowia bicuspidata</name>
    <dbReference type="NCBI Taxonomy" id="27322"/>
    <lineage>
        <taxon>Eukaryota</taxon>
        <taxon>Fungi</taxon>
        <taxon>Dikarya</taxon>
        <taxon>Ascomycota</taxon>
        <taxon>Saccharomycotina</taxon>
        <taxon>Pichiomycetes</taxon>
        <taxon>Metschnikowiaceae</taxon>
        <taxon>Metschnikowia</taxon>
    </lineage>
</organism>
<evidence type="ECO:0000256" key="6">
    <source>
        <dbReference type="ARBA" id="ARBA00023121"/>
    </source>
</evidence>
<comment type="subcellular location">
    <subcellularLocation>
        <location evidence="1">Endosome membrane</location>
        <topology evidence="1">Peripheral membrane protein</topology>
    </subcellularLocation>
</comment>
<evidence type="ECO:0000256" key="7">
    <source>
        <dbReference type="ARBA" id="ARBA00023136"/>
    </source>
</evidence>
<reference evidence="12" key="1">
    <citation type="journal article" date="2018" name="Nat. Microbiol.">
        <title>Leveraging single-cell genomics to expand the fungal tree of life.</title>
        <authorList>
            <person name="Ahrendt S.R."/>
            <person name="Quandt C.A."/>
            <person name="Ciobanu D."/>
            <person name="Clum A."/>
            <person name="Salamov A."/>
            <person name="Andreopoulos B."/>
            <person name="Cheng J.F."/>
            <person name="Woyke T."/>
            <person name="Pelin A."/>
            <person name="Henrissat B."/>
            <person name="Reynolds N.K."/>
            <person name="Benny G.L."/>
            <person name="Smith M.E."/>
            <person name="James T.Y."/>
            <person name="Grigoriev I.V."/>
        </authorList>
    </citation>
    <scope>NUCLEOTIDE SEQUENCE [LARGE SCALE GENOMIC DNA]</scope>
    <source>
        <strain evidence="12">Baker2002</strain>
    </source>
</reference>
<accession>A0A4P9ZKY9</accession>
<dbReference type="Gene3D" id="3.30.1520.10">
    <property type="entry name" value="Phox-like domain"/>
    <property type="match status" value="1"/>
</dbReference>
<dbReference type="EMBL" id="ML004429">
    <property type="protein sequence ID" value="RKP32840.1"/>
    <property type="molecule type" value="Genomic_DNA"/>
</dbReference>
<keyword evidence="5" id="KW-0653">Protein transport</keyword>
<dbReference type="SMART" id="SM00312">
    <property type="entry name" value="PX"/>
    <property type="match status" value="1"/>
</dbReference>
<dbReference type="GO" id="GO:0005829">
    <property type="term" value="C:cytosol"/>
    <property type="evidence" value="ECO:0007669"/>
    <property type="project" value="GOC"/>
</dbReference>
<keyword evidence="6" id="KW-0446">Lipid-binding</keyword>
<dbReference type="PROSITE" id="PS50195">
    <property type="entry name" value="PX"/>
    <property type="match status" value="1"/>
</dbReference>
<feature type="coiled-coil region" evidence="8">
    <location>
        <begin position="493"/>
        <end position="526"/>
    </location>
</feature>
<dbReference type="Pfam" id="PF00787">
    <property type="entry name" value="PX"/>
    <property type="match status" value="1"/>
</dbReference>
<gene>
    <name evidence="11" type="ORF">METBISCDRAFT_21103</name>
</gene>
<evidence type="ECO:0000256" key="2">
    <source>
        <dbReference type="ARBA" id="ARBA00010883"/>
    </source>
</evidence>
<name>A0A4P9ZKY9_9ASCO</name>
<dbReference type="PANTHER" id="PTHR46979">
    <property type="entry name" value="SORTING NEXIN-41"/>
    <property type="match status" value="1"/>
</dbReference>
<evidence type="ECO:0000313" key="12">
    <source>
        <dbReference type="Proteomes" id="UP000268321"/>
    </source>
</evidence>
<dbReference type="GO" id="GO:0035091">
    <property type="term" value="F:phosphatidylinositol binding"/>
    <property type="evidence" value="ECO:0007669"/>
    <property type="project" value="InterPro"/>
</dbReference>
<evidence type="ECO:0000259" key="10">
    <source>
        <dbReference type="PROSITE" id="PS50195"/>
    </source>
</evidence>
<evidence type="ECO:0000256" key="1">
    <source>
        <dbReference type="ARBA" id="ARBA00004481"/>
    </source>
</evidence>
<dbReference type="InterPro" id="IPR001683">
    <property type="entry name" value="PX_dom"/>
</dbReference>
<feature type="compositionally biased region" description="Polar residues" evidence="9">
    <location>
        <begin position="26"/>
        <end position="35"/>
    </location>
</feature>
<evidence type="ECO:0000256" key="8">
    <source>
        <dbReference type="SAM" id="Coils"/>
    </source>
</evidence>
<comment type="similarity">
    <text evidence="2">Belongs to the sorting nexin family.</text>
</comment>
<keyword evidence="8" id="KW-0175">Coiled coil</keyword>
<evidence type="ECO:0000313" key="11">
    <source>
        <dbReference type="EMBL" id="RKP32840.1"/>
    </source>
</evidence>
<evidence type="ECO:0000256" key="5">
    <source>
        <dbReference type="ARBA" id="ARBA00022927"/>
    </source>
</evidence>
<keyword evidence="4" id="KW-0967">Endosome</keyword>
<dbReference type="AlphaFoldDB" id="A0A4P9ZKY9"/>
<dbReference type="InterPro" id="IPR044106">
    <property type="entry name" value="PX_Snx41/Atg20"/>
</dbReference>
<feature type="domain" description="PX" evidence="10">
    <location>
        <begin position="121"/>
        <end position="279"/>
    </location>
</feature>
<feature type="compositionally biased region" description="Polar residues" evidence="9">
    <location>
        <begin position="44"/>
        <end position="54"/>
    </location>
</feature>
<sequence length="642" mass="72712">MTLSNSSHESEIFGEEDNSPFPPTQIGVTPSVSHTNGKKKESTGPENTPAQTISLEVRESSLLQSLNAPDLPPADKDQGSDNDDQESLFLFTSERENFNAVNIYHESRVVKMLSSDSPVEVQISEAGNSNEGMANSLKKYIVYTIKLKQTNVAKEEIQTRRRYSDFESLRDFLNRIFPLVIIPPIPPKNYLALNVWNGLVGNSGHGSLLGYQDPSHQENNSLGGLNAYSYINSKHLNKGRLIEHRKRLLANFLNNCLRIKRIRNLTFFAKFLDPTANWSDEVALIQSQLPKLIYQLNPENGLKTEEIYSELPLPVSSNALGLSLLKANKFAQKTSQLFGSATSDIVNAATPFRPERSEGDEANTENAGLADGQVLSLSQLDDFNKKIMTNLIALSNDYVELGVALNLMSLGVGEPTKSKISKDTDLEDNTKLDFIFDKVGMAFDRSYLTLNSLMSELETKFSEPLGEAVQYTSILNSVEKFQEKKIKQKHLIEHELKEKRKELTEKMRLEIEASNLNNEEQQHKTQREPKSRGGFISTMTSLKKITNYVSTIIDQTPELTRKERIAQLQKRITVQEKCQAIMMEDIAYVTCEVDKNHVAFKQKELVWIYLILRSYNSAFVLWAKKNLEIWEEIKEEIVKTEF</sequence>
<evidence type="ECO:0000256" key="3">
    <source>
        <dbReference type="ARBA" id="ARBA00022448"/>
    </source>
</evidence>
<dbReference type="SUPFAM" id="SSF64268">
    <property type="entry name" value="PX domain"/>
    <property type="match status" value="1"/>
</dbReference>
<dbReference type="Proteomes" id="UP000268321">
    <property type="component" value="Unassembled WGS sequence"/>
</dbReference>
<protein>
    <recommendedName>
        <fullName evidence="10">PX domain-containing protein</fullName>
    </recommendedName>
</protein>
<feature type="region of interest" description="Disordered" evidence="9">
    <location>
        <begin position="1"/>
        <end position="58"/>
    </location>
</feature>
<evidence type="ECO:0000256" key="4">
    <source>
        <dbReference type="ARBA" id="ARBA00022753"/>
    </source>
</evidence>
<dbReference type="PANTHER" id="PTHR46979:SF2">
    <property type="entry name" value="SORTING NEXIN-41"/>
    <property type="match status" value="1"/>
</dbReference>
<keyword evidence="12" id="KW-1185">Reference proteome</keyword>
<dbReference type="GO" id="GO:0015031">
    <property type="term" value="P:protein transport"/>
    <property type="evidence" value="ECO:0007669"/>
    <property type="project" value="UniProtKB-KW"/>
</dbReference>
<dbReference type="OrthoDB" id="289314at2759"/>
<proteinExistence type="inferred from homology"/>
<dbReference type="CDD" id="cd06867">
    <property type="entry name" value="PX_SNX41_42"/>
    <property type="match status" value="1"/>
</dbReference>
<keyword evidence="7" id="KW-0472">Membrane</keyword>
<dbReference type="InterPro" id="IPR036871">
    <property type="entry name" value="PX_dom_sf"/>
</dbReference>
<dbReference type="GO" id="GO:0042147">
    <property type="term" value="P:retrograde transport, endosome to Golgi"/>
    <property type="evidence" value="ECO:0007669"/>
    <property type="project" value="InterPro"/>
</dbReference>
<dbReference type="InterPro" id="IPR051079">
    <property type="entry name" value="Sorting_Nexin_Autophagy"/>
</dbReference>
<dbReference type="GO" id="GO:0010008">
    <property type="term" value="C:endosome membrane"/>
    <property type="evidence" value="ECO:0007669"/>
    <property type="project" value="UniProtKB-SubCell"/>
</dbReference>
<evidence type="ECO:0000256" key="9">
    <source>
        <dbReference type="SAM" id="MobiDB-lite"/>
    </source>
</evidence>